<dbReference type="Proteomes" id="UP000325577">
    <property type="component" value="Linkage Group LG1"/>
</dbReference>
<evidence type="ECO:0000313" key="2">
    <source>
        <dbReference type="Proteomes" id="UP000325577"/>
    </source>
</evidence>
<reference evidence="1 2" key="1">
    <citation type="submission" date="2019-09" db="EMBL/GenBank/DDBJ databases">
        <title>A chromosome-level genome assembly of the Chinese tupelo Nyssa sinensis.</title>
        <authorList>
            <person name="Yang X."/>
            <person name="Kang M."/>
            <person name="Yang Y."/>
            <person name="Xiong H."/>
            <person name="Wang M."/>
            <person name="Zhang Z."/>
            <person name="Wang Z."/>
            <person name="Wu H."/>
            <person name="Ma T."/>
            <person name="Liu J."/>
            <person name="Xi Z."/>
        </authorList>
    </citation>
    <scope>NUCLEOTIDE SEQUENCE [LARGE SCALE GENOMIC DNA]</scope>
    <source>
        <strain evidence="1">J267</strain>
        <tissue evidence="1">Leaf</tissue>
    </source>
</reference>
<dbReference type="PANTHER" id="PTHR48049">
    <property type="entry name" value="GLYCOSYLTRANSFERASE"/>
    <property type="match status" value="1"/>
</dbReference>
<dbReference type="AlphaFoldDB" id="A0A5J5BYI2"/>
<keyword evidence="2" id="KW-1185">Reference proteome</keyword>
<accession>A0A5J5BYI2</accession>
<dbReference type="SUPFAM" id="SSF53756">
    <property type="entry name" value="UDP-Glycosyltransferase/glycogen phosphorylase"/>
    <property type="match status" value="1"/>
</dbReference>
<gene>
    <name evidence="1" type="ORF">F0562_003077</name>
</gene>
<dbReference type="GO" id="GO:0035251">
    <property type="term" value="F:UDP-glucosyltransferase activity"/>
    <property type="evidence" value="ECO:0007669"/>
    <property type="project" value="InterPro"/>
</dbReference>
<proteinExistence type="predicted"/>
<dbReference type="PANTHER" id="PTHR48049:SF60">
    <property type="entry name" value="UDP-GLYCOSYLTRANSFERASE 91B1"/>
    <property type="match status" value="1"/>
</dbReference>
<organism evidence="1 2">
    <name type="scientific">Nyssa sinensis</name>
    <dbReference type="NCBI Taxonomy" id="561372"/>
    <lineage>
        <taxon>Eukaryota</taxon>
        <taxon>Viridiplantae</taxon>
        <taxon>Streptophyta</taxon>
        <taxon>Embryophyta</taxon>
        <taxon>Tracheophyta</taxon>
        <taxon>Spermatophyta</taxon>
        <taxon>Magnoliopsida</taxon>
        <taxon>eudicotyledons</taxon>
        <taxon>Gunneridae</taxon>
        <taxon>Pentapetalae</taxon>
        <taxon>asterids</taxon>
        <taxon>Cornales</taxon>
        <taxon>Nyssaceae</taxon>
        <taxon>Nyssa</taxon>
    </lineage>
</organism>
<sequence>MAWLWSHDPIFRPRQAHCSKGSSSFLCINPKKHPSLAKTPPKFSSSDQFCGASFAPAIDNLPENTEATTDIPSDKVRYLKKAFDYLQIELTRSWKTQLQIGLFTTLPLMGYPQLRVEDLTNPPKWVPFPSNLAHRLYEIKWIVEGAQNITCDVLATCRLESAIIVCDAFLTRDCREFEHDWLKLLQELHQRPVVPVGLMPPTVPVSRDETNDTWMSISGWPEEQNKGSVVYVGLGSEVELSQEALTELALGLELSGCPSYGP</sequence>
<dbReference type="OrthoDB" id="5835829at2759"/>
<protein>
    <submittedName>
        <fullName evidence="1">Uncharacterized protein</fullName>
    </submittedName>
</protein>
<name>A0A5J5BYI2_9ASTE</name>
<dbReference type="InterPro" id="IPR050481">
    <property type="entry name" value="UDP-glycosyltransf_plant"/>
</dbReference>
<evidence type="ECO:0000313" key="1">
    <source>
        <dbReference type="EMBL" id="KAA8546692.1"/>
    </source>
</evidence>
<dbReference type="EMBL" id="CM018032">
    <property type="protein sequence ID" value="KAA8546692.1"/>
    <property type="molecule type" value="Genomic_DNA"/>
</dbReference>
<dbReference type="Gene3D" id="3.40.50.2000">
    <property type="entry name" value="Glycogen Phosphorylase B"/>
    <property type="match status" value="2"/>
</dbReference>